<evidence type="ECO:0000256" key="1">
    <source>
        <dbReference type="SAM" id="SignalP"/>
    </source>
</evidence>
<dbReference type="Proteomes" id="UP000249482">
    <property type="component" value="Unassembled WGS sequence"/>
</dbReference>
<dbReference type="Pfam" id="PF11245">
    <property type="entry name" value="DUF2544"/>
    <property type="match status" value="1"/>
</dbReference>
<protein>
    <submittedName>
        <fullName evidence="2">Adhesin</fullName>
    </submittedName>
</protein>
<comment type="caution">
    <text evidence="2">The sequence shown here is derived from an EMBL/GenBank/DDBJ whole genome shotgun (WGS) entry which is preliminary data.</text>
</comment>
<gene>
    <name evidence="2" type="ORF">DNQ45_19060</name>
</gene>
<sequence length="280" mass="30487">MKLLRNFMGLLTLMVLSLTAQAQTFQMYTPMGYPSAFAKIVFTLEVVTASGVYTGTYQSRNSYMLFVGDLVLISWNGPSSIPAPNVYLDHSDDLPMSSCPSLSSVPATDKGWDCIAADLKVTVTGDVQGCPWLVSTQITSTDLGDVGATYVGPKVHNSTCPSIPLTTYDVSWDENTVVHKKSLNLQSTGGIIETTLSTYLMESQKLCDGSLFDDRGASCRFVSQMITFTASGCDDAKVTVTPVPHPITDRQLHDIVVRVDTSALQPIDSTCRFQYVLNMF</sequence>
<dbReference type="RefSeq" id="WP_151288934.1">
    <property type="nucleotide sequence ID" value="NZ_JBBMHF010000038.1"/>
</dbReference>
<accession>A0A2W6P9S8</accession>
<organism evidence="2 3">
    <name type="scientific">Escherichia coli</name>
    <dbReference type="NCBI Taxonomy" id="562"/>
    <lineage>
        <taxon>Bacteria</taxon>
        <taxon>Pseudomonadati</taxon>
        <taxon>Pseudomonadota</taxon>
        <taxon>Gammaproteobacteria</taxon>
        <taxon>Enterobacterales</taxon>
        <taxon>Enterobacteriaceae</taxon>
        <taxon>Escherichia</taxon>
    </lineage>
</organism>
<dbReference type="AlphaFoldDB" id="A0A2W6P9S8"/>
<proteinExistence type="predicted"/>
<name>A0A2W6P9S8_ECOLX</name>
<keyword evidence="1" id="KW-0732">Signal</keyword>
<evidence type="ECO:0000313" key="2">
    <source>
        <dbReference type="EMBL" id="PZT65037.1"/>
    </source>
</evidence>
<evidence type="ECO:0000313" key="3">
    <source>
        <dbReference type="Proteomes" id="UP000249482"/>
    </source>
</evidence>
<dbReference type="InterPro" id="IPR021407">
    <property type="entry name" value="DUF2544"/>
</dbReference>
<feature type="chain" id="PRO_5016040003" evidence="1">
    <location>
        <begin position="23"/>
        <end position="280"/>
    </location>
</feature>
<dbReference type="EMBL" id="QKWZ01000528">
    <property type="protein sequence ID" value="PZT65037.1"/>
    <property type="molecule type" value="Genomic_DNA"/>
</dbReference>
<feature type="signal peptide" evidence="1">
    <location>
        <begin position="1"/>
        <end position="22"/>
    </location>
</feature>
<reference evidence="2 3" key="1">
    <citation type="submission" date="2018-06" db="EMBL/GenBank/DDBJ databases">
        <title>Draft genome sequence of mcr-1-harboring Escherichia coli isolated from wound infection of a hospitalized patient, in Bolivia.</title>
        <authorList>
            <person name="Munoz M.E."/>
            <person name="Moura Q."/>
            <person name="Ventura P.R.M."/>
            <person name="Bustos L.R."/>
            <person name="Ovando B.G."/>
            <person name="Terrazas D.I.V."/>
            <person name="Yarhui N.B."/>
            <person name="Cerdeira L."/>
            <person name="Lincopan N."/>
        </authorList>
    </citation>
    <scope>NUCLEOTIDE SEQUENCE [LARGE SCALE GENOMIC DNA]</scope>
    <source>
        <strain evidence="2 3">EcMLT</strain>
    </source>
</reference>